<gene>
    <name evidence="2" type="ORF">FMM06_05145</name>
</gene>
<evidence type="ECO:0000313" key="2">
    <source>
        <dbReference type="EMBL" id="TRW17541.1"/>
    </source>
</evidence>
<reference evidence="2 3" key="1">
    <citation type="submission" date="2019-07" db="EMBL/GenBank/DDBJ databases">
        <title>Novel species isolated from glacier.</title>
        <authorList>
            <person name="Liu Q."/>
            <person name="Xin Y.-H."/>
        </authorList>
    </citation>
    <scope>NUCLEOTIDE SEQUENCE [LARGE SCALE GENOMIC DNA]</scope>
    <source>
        <strain evidence="2 3">LB1R16</strain>
    </source>
</reference>
<dbReference type="AlphaFoldDB" id="A0A552UH75"/>
<sequence>MKRRSKYLLGLAALLAAPLQAQDAEWTPLSGARFGAELGEKWIPVPNGDSGAPRQGWLATADGFFTREAHLAYDYVEFDGGGAHEVLARFNHPLSRRLWAGIEVPFYQRAGGRSDFGDVSVNTLVMLAETRNLSVNAGVGWRLPTGSVRLGNNVFAAQPQINLWSDVGGGLSLRGRVGYEFTDSGRADALVLNAAIGQTVTPHDRAPLGDLTWYVAGNWREPSQRRSFVSVTPGVRTHVGGNLFFLAGVEFPLTDRDASFDRRYIVQLVQGF</sequence>
<dbReference type="Pfam" id="PF13557">
    <property type="entry name" value="Phenol_MetA_deg"/>
    <property type="match status" value="1"/>
</dbReference>
<evidence type="ECO:0000256" key="1">
    <source>
        <dbReference type="SAM" id="SignalP"/>
    </source>
</evidence>
<organism evidence="2 3">
    <name type="scientific">Glacieibacterium frigidum</name>
    <dbReference type="NCBI Taxonomy" id="2593303"/>
    <lineage>
        <taxon>Bacteria</taxon>
        <taxon>Pseudomonadati</taxon>
        <taxon>Pseudomonadota</taxon>
        <taxon>Alphaproteobacteria</taxon>
        <taxon>Sphingomonadales</taxon>
        <taxon>Sphingosinicellaceae</taxon>
        <taxon>Glacieibacterium</taxon>
    </lineage>
</organism>
<dbReference type="OrthoDB" id="7389790at2"/>
<comment type="caution">
    <text evidence="2">The sequence shown here is derived from an EMBL/GenBank/DDBJ whole genome shotgun (WGS) entry which is preliminary data.</text>
</comment>
<protein>
    <submittedName>
        <fullName evidence="2">Transporter</fullName>
    </submittedName>
</protein>
<keyword evidence="3" id="KW-1185">Reference proteome</keyword>
<feature type="signal peptide" evidence="1">
    <location>
        <begin position="1"/>
        <end position="23"/>
    </location>
</feature>
<name>A0A552UH75_9SPHN</name>
<keyword evidence="1" id="KW-0732">Signal</keyword>
<evidence type="ECO:0000313" key="3">
    <source>
        <dbReference type="Proteomes" id="UP000317894"/>
    </source>
</evidence>
<accession>A0A552UH75</accession>
<dbReference type="Proteomes" id="UP000317894">
    <property type="component" value="Unassembled WGS sequence"/>
</dbReference>
<dbReference type="EMBL" id="VJWA01000001">
    <property type="protein sequence ID" value="TRW17541.1"/>
    <property type="molecule type" value="Genomic_DNA"/>
</dbReference>
<feature type="chain" id="PRO_5022023690" evidence="1">
    <location>
        <begin position="24"/>
        <end position="272"/>
    </location>
</feature>
<dbReference type="RefSeq" id="WP_143555086.1">
    <property type="nucleotide sequence ID" value="NZ_VJWA01000001.1"/>
</dbReference>
<dbReference type="InterPro" id="IPR025737">
    <property type="entry name" value="FApF"/>
</dbReference>
<proteinExistence type="predicted"/>